<name>A0A401PMJ6_SCYTO</name>
<dbReference type="CDD" id="cd09566">
    <property type="entry name" value="SAM_liprin-beta1_2_repeat2"/>
    <property type="match status" value="1"/>
</dbReference>
<dbReference type="EMBL" id="BFAA01000931">
    <property type="protein sequence ID" value="GCB74347.1"/>
    <property type="molecule type" value="Genomic_DNA"/>
</dbReference>
<dbReference type="Pfam" id="PF26022">
    <property type="entry name" value="CC_Liprin_beta"/>
    <property type="match status" value="1"/>
</dbReference>
<dbReference type="Pfam" id="PF07647">
    <property type="entry name" value="SAM_2"/>
    <property type="match status" value="1"/>
</dbReference>
<dbReference type="CDD" id="cd09563">
    <property type="entry name" value="SAM_liprin-beta1_2_repeat1"/>
    <property type="match status" value="1"/>
</dbReference>
<feature type="region of interest" description="Disordered" evidence="7">
    <location>
        <begin position="539"/>
        <end position="560"/>
    </location>
</feature>
<feature type="domain" description="SAM" evidence="8">
    <location>
        <begin position="685"/>
        <end position="749"/>
    </location>
</feature>
<dbReference type="InterPro" id="IPR037617">
    <property type="entry name" value="LIPB1/2_SAM_1"/>
</dbReference>
<feature type="compositionally biased region" description="Basic and acidic residues" evidence="7">
    <location>
        <begin position="22"/>
        <end position="38"/>
    </location>
</feature>
<dbReference type="PROSITE" id="PS50105">
    <property type="entry name" value="SAM_DOMAIN"/>
    <property type="match status" value="2"/>
</dbReference>
<evidence type="ECO:0000256" key="7">
    <source>
        <dbReference type="SAM" id="MobiDB-lite"/>
    </source>
</evidence>
<evidence type="ECO:0000256" key="3">
    <source>
        <dbReference type="ARBA" id="ARBA00022737"/>
    </source>
</evidence>
<evidence type="ECO:0000256" key="5">
    <source>
        <dbReference type="ARBA" id="ARBA00060046"/>
    </source>
</evidence>
<protein>
    <recommendedName>
        <fullName evidence="8">SAM domain-containing protein</fullName>
    </recommendedName>
</protein>
<keyword evidence="2" id="KW-0597">Phosphoprotein</keyword>
<dbReference type="PANTHER" id="PTHR12587:SF16">
    <property type="entry name" value="LIPRIN-BETA-1"/>
    <property type="match status" value="1"/>
</dbReference>
<evidence type="ECO:0000256" key="6">
    <source>
        <dbReference type="SAM" id="Coils"/>
    </source>
</evidence>
<comment type="caution">
    <text evidence="9">The sequence shown here is derived from an EMBL/GenBank/DDBJ whole genome shotgun (WGS) entry which is preliminary data.</text>
</comment>
<dbReference type="GO" id="GO:0005829">
    <property type="term" value="C:cytosol"/>
    <property type="evidence" value="ECO:0007669"/>
    <property type="project" value="UniProtKB-ARBA"/>
</dbReference>
<feature type="region of interest" description="Disordered" evidence="7">
    <location>
        <begin position="577"/>
        <end position="598"/>
    </location>
</feature>
<feature type="compositionally biased region" description="Gly residues" evidence="7">
    <location>
        <begin position="1"/>
        <end position="19"/>
    </location>
</feature>
<keyword evidence="3" id="KW-0677">Repeat</keyword>
<dbReference type="GO" id="GO:0007528">
    <property type="term" value="P:neuromuscular junction development"/>
    <property type="evidence" value="ECO:0007669"/>
    <property type="project" value="TreeGrafter"/>
</dbReference>
<evidence type="ECO:0000259" key="8">
    <source>
        <dbReference type="PROSITE" id="PS50105"/>
    </source>
</evidence>
<reference evidence="9 10" key="1">
    <citation type="journal article" date="2018" name="Nat. Ecol. Evol.">
        <title>Shark genomes provide insights into elasmobranch evolution and the origin of vertebrates.</title>
        <authorList>
            <person name="Hara Y"/>
            <person name="Yamaguchi K"/>
            <person name="Onimaru K"/>
            <person name="Kadota M"/>
            <person name="Koyanagi M"/>
            <person name="Keeley SD"/>
            <person name="Tatsumi K"/>
            <person name="Tanaka K"/>
            <person name="Motone F"/>
            <person name="Kageyama Y"/>
            <person name="Nozu R"/>
            <person name="Adachi N"/>
            <person name="Nishimura O"/>
            <person name="Nakagawa R"/>
            <person name="Tanegashima C"/>
            <person name="Kiyatake I"/>
            <person name="Matsumoto R"/>
            <person name="Murakumo K"/>
            <person name="Nishida K"/>
            <person name="Terakita A"/>
            <person name="Kuratani S"/>
            <person name="Sato K"/>
            <person name="Hyodo S Kuraku.S."/>
        </authorList>
    </citation>
    <scope>NUCLEOTIDE SEQUENCE [LARGE SCALE GENOMIC DNA]</scope>
</reference>
<evidence type="ECO:0000256" key="1">
    <source>
        <dbReference type="ARBA" id="ARBA00007547"/>
    </source>
</evidence>
<evidence type="ECO:0000313" key="10">
    <source>
        <dbReference type="Proteomes" id="UP000288216"/>
    </source>
</evidence>
<dbReference type="InterPro" id="IPR001660">
    <property type="entry name" value="SAM"/>
</dbReference>
<dbReference type="Pfam" id="PF00536">
    <property type="entry name" value="SAM_1"/>
    <property type="match status" value="2"/>
</dbReference>
<comment type="function">
    <text evidence="5">May regulate the disassembly of focal adhesions. Did not bind receptor-like tyrosine phosphatases type 2A.</text>
</comment>
<dbReference type="CDD" id="cd09569">
    <property type="entry name" value="SAM_liprin-beta1_2_repeat3"/>
    <property type="match status" value="1"/>
</dbReference>
<keyword evidence="4 6" id="KW-0175">Coiled coil</keyword>
<dbReference type="FunFam" id="1.10.150.50:FF:000005">
    <property type="entry name" value="Liprin-beta-1 isoform 1"/>
    <property type="match status" value="1"/>
</dbReference>
<evidence type="ECO:0000313" key="9">
    <source>
        <dbReference type="EMBL" id="GCB74347.1"/>
    </source>
</evidence>
<dbReference type="FunFam" id="1.10.150.50:FF:000007">
    <property type="entry name" value="Liprin-beta-1 isoform 1"/>
    <property type="match status" value="1"/>
</dbReference>
<evidence type="ECO:0000256" key="4">
    <source>
        <dbReference type="ARBA" id="ARBA00023054"/>
    </source>
</evidence>
<organism evidence="9 10">
    <name type="scientific">Scyliorhinus torazame</name>
    <name type="common">Cloudy catshark</name>
    <name type="synonym">Catulus torazame</name>
    <dbReference type="NCBI Taxonomy" id="75743"/>
    <lineage>
        <taxon>Eukaryota</taxon>
        <taxon>Metazoa</taxon>
        <taxon>Chordata</taxon>
        <taxon>Craniata</taxon>
        <taxon>Vertebrata</taxon>
        <taxon>Chondrichthyes</taxon>
        <taxon>Elasmobranchii</taxon>
        <taxon>Galeomorphii</taxon>
        <taxon>Galeoidea</taxon>
        <taxon>Carcharhiniformes</taxon>
        <taxon>Scyliorhinidae</taxon>
        <taxon>Scyliorhinus</taxon>
    </lineage>
</organism>
<feature type="coiled-coil region" evidence="6">
    <location>
        <begin position="215"/>
        <end position="378"/>
    </location>
</feature>
<accession>A0A401PMJ6</accession>
<dbReference type="GO" id="GO:0048786">
    <property type="term" value="C:presynaptic active zone"/>
    <property type="evidence" value="ECO:0007669"/>
    <property type="project" value="TreeGrafter"/>
</dbReference>
<dbReference type="InterPro" id="IPR058914">
    <property type="entry name" value="LIPB1/2_CC"/>
</dbReference>
<evidence type="ECO:0000256" key="2">
    <source>
        <dbReference type="ARBA" id="ARBA00022553"/>
    </source>
</evidence>
<keyword evidence="10" id="KW-1185">Reference proteome</keyword>
<sequence>MTEGGAGNGPTAGQCGGGTCRTSRDDGRLAAGERRVGRTESTPQSEPLPGKSPVRSWRRPRSFSPRAALAVAGVTDIYKNRKMTDASEMLAAALEQMDGIIAGSKTLDYTNGLFDCQSPNSPYIGGLRVLHLVEDLRGLLELMENEEKDGLRCQIPDSTAELLGEWLRSHLTNGHITVTNDPYQDRLARLEGDKESLVLQVSVLTDQVEAQGEKIRDLECCLDEHREKLNGTEEMLQQSLFNLITELRQQMEKLEVELALFQEKRSRFGDQEGLFHEVNDLRVKVVEMENEKTQFEKKLKSTKDELVQLKEQLEQKDTEIKRLCSEMCFKTEIDESDSGTDLEVHKMKKAVESLMAANEEKDRKIEELRQSLNRYKKVQDMVMSVAHKKVKEGDSDESLNGDSTGVNTSEMLEMELASTAPSPAADRLPEVEPVEIHTSILQVPIPVVSSTPKSHAQLVNKKMDPEVETTSDIGEIHPGDISSLVEETVICDSPILSDVHKFGSQENLRMEEDHKKLSMEPAQQSPLENKACMEISKFTALPPKPPTGHQNSLDDDSAASKKARASFGRGFFKLKGGKRTASAPNLAETERESEHVDSAGLPLRAVEADGSQLFPTSPDSKKKSKGIKKLFGKLKRSQSTTFNPDDMTDTDFKRGGTRSTSGPKLGWSRDLQHAKTDLDAPFAKWSREQVCNWLHDQGLGIYVGGSKSWITSGQTLLHASQQDLERELGIKHPLHKKKLQLALQAFGSEEEDNKGKLDYNWVTRWLDDIGLPQYKTQFDEGRVDGRMLHYMTVDDLLSLKVGSVLHHLSIKRAIQVLRINNFEANCLRRRPSDENNITPAEVSQWTNHRVMEWLRSADLAEYAPNLRGSGVHGGLMVLEPRFNVETLAMLLNIPPNKTLLRRHLATHFNLLVGPDAQQQKRETVESPDYSLLTATAKVKPRKLAFSNFGSLRKRKQDEEEYICPMELGLPAGSGFRQGNKIKGIELRVYNEEDLDRIEQMDDSEGTVRQIGAFSEGINNLTHMLKEDELFKDLSAGSPCTSMTDEDSNV</sequence>
<dbReference type="InterPro" id="IPR037618">
    <property type="entry name" value="LIPB1/2_SAM_2nd"/>
</dbReference>
<proteinExistence type="inferred from homology"/>
<dbReference type="SUPFAM" id="SSF47769">
    <property type="entry name" value="SAM/Pointed domain"/>
    <property type="match status" value="3"/>
</dbReference>
<dbReference type="Proteomes" id="UP000288216">
    <property type="component" value="Unassembled WGS sequence"/>
</dbReference>
<feature type="compositionally biased region" description="Basic and acidic residues" evidence="7">
    <location>
        <begin position="588"/>
        <end position="597"/>
    </location>
</feature>
<dbReference type="FunFam" id="1.10.150.50:FF:000017">
    <property type="entry name" value="Liprin-beta-1 isoform 1"/>
    <property type="match status" value="1"/>
</dbReference>
<comment type="similarity">
    <text evidence="1">Belongs to the liprin family. Liprin-beta subfamily.</text>
</comment>
<dbReference type="OrthoDB" id="6516566at2759"/>
<dbReference type="Gene3D" id="1.10.150.50">
    <property type="entry name" value="Transcription Factor, Ets-1"/>
    <property type="match status" value="3"/>
</dbReference>
<feature type="region of interest" description="Disordered" evidence="7">
    <location>
        <begin position="1"/>
        <end position="60"/>
    </location>
</feature>
<dbReference type="SMART" id="SM00454">
    <property type="entry name" value="SAM"/>
    <property type="match status" value="3"/>
</dbReference>
<dbReference type="InterPro" id="IPR029515">
    <property type="entry name" value="Liprin"/>
</dbReference>
<dbReference type="InterPro" id="IPR013761">
    <property type="entry name" value="SAM/pointed_sf"/>
</dbReference>
<feature type="domain" description="SAM" evidence="8">
    <location>
        <begin position="757"/>
        <end position="820"/>
    </location>
</feature>
<feature type="region of interest" description="Disordered" evidence="7">
    <location>
        <begin position="638"/>
        <end position="668"/>
    </location>
</feature>
<dbReference type="OMA" id="XEELASL"/>
<dbReference type="InterPro" id="IPR037619">
    <property type="entry name" value="LIPB1/2_SAM_3rd"/>
</dbReference>
<dbReference type="STRING" id="75743.A0A401PMJ6"/>
<dbReference type="PANTHER" id="PTHR12587">
    <property type="entry name" value="LAR INTERACTING PROTEIN LIP -RELATED PROTEIN"/>
    <property type="match status" value="1"/>
</dbReference>
<dbReference type="AlphaFoldDB" id="A0A401PMJ6"/>
<gene>
    <name evidence="9" type="ORF">scyTo_0003437</name>
</gene>